<accession>A0AAV5HYA3</accession>
<dbReference type="EMBL" id="BPVZ01000007">
    <property type="protein sequence ID" value="GKU93847.1"/>
    <property type="molecule type" value="Genomic_DNA"/>
</dbReference>
<feature type="domain" description="Reverse transcriptase Ty1/copia-type" evidence="1">
    <location>
        <begin position="99"/>
        <end position="178"/>
    </location>
</feature>
<dbReference type="AlphaFoldDB" id="A0AAV5HYA3"/>
<name>A0AAV5HYA3_9ROSI</name>
<dbReference type="Pfam" id="PF07727">
    <property type="entry name" value="RVT_2"/>
    <property type="match status" value="1"/>
</dbReference>
<protein>
    <recommendedName>
        <fullName evidence="1">Reverse transcriptase Ty1/copia-type domain-containing protein</fullName>
    </recommendedName>
</protein>
<sequence>MFSSLSNFQVSSFNQPPLFTNPSIKLFPIDFDVDTFDELHDTFAPAPPGSLKDVLPTDNTMDNAESCSLTFSVSLVGCNPVDIELENEILNPPLSRPRGHYKACLVAKGFTQEYGIDYEKTFAPIAGPTSVRSLIVIAAAKRWKLFHMNVKNAFLNGDLVEEVYMKPPLGLEHPPKKVC</sequence>
<comment type="caution">
    <text evidence="2">The sequence shown here is derived from an EMBL/GenBank/DDBJ whole genome shotgun (WGS) entry which is preliminary data.</text>
</comment>
<dbReference type="Proteomes" id="UP001054252">
    <property type="component" value="Unassembled WGS sequence"/>
</dbReference>
<dbReference type="InterPro" id="IPR013103">
    <property type="entry name" value="RVT_2"/>
</dbReference>
<keyword evidence="3" id="KW-1185">Reference proteome</keyword>
<gene>
    <name evidence="2" type="ORF">SLEP1_g7408</name>
</gene>
<evidence type="ECO:0000313" key="3">
    <source>
        <dbReference type="Proteomes" id="UP001054252"/>
    </source>
</evidence>
<evidence type="ECO:0000313" key="2">
    <source>
        <dbReference type="EMBL" id="GKU93847.1"/>
    </source>
</evidence>
<proteinExistence type="predicted"/>
<organism evidence="2 3">
    <name type="scientific">Rubroshorea leprosula</name>
    <dbReference type="NCBI Taxonomy" id="152421"/>
    <lineage>
        <taxon>Eukaryota</taxon>
        <taxon>Viridiplantae</taxon>
        <taxon>Streptophyta</taxon>
        <taxon>Embryophyta</taxon>
        <taxon>Tracheophyta</taxon>
        <taxon>Spermatophyta</taxon>
        <taxon>Magnoliopsida</taxon>
        <taxon>eudicotyledons</taxon>
        <taxon>Gunneridae</taxon>
        <taxon>Pentapetalae</taxon>
        <taxon>rosids</taxon>
        <taxon>malvids</taxon>
        <taxon>Malvales</taxon>
        <taxon>Dipterocarpaceae</taxon>
        <taxon>Rubroshorea</taxon>
    </lineage>
</organism>
<evidence type="ECO:0000259" key="1">
    <source>
        <dbReference type="Pfam" id="PF07727"/>
    </source>
</evidence>
<reference evidence="2 3" key="1">
    <citation type="journal article" date="2021" name="Commun. Biol.">
        <title>The genome of Shorea leprosula (Dipterocarpaceae) highlights the ecological relevance of drought in aseasonal tropical rainforests.</title>
        <authorList>
            <person name="Ng K.K.S."/>
            <person name="Kobayashi M.J."/>
            <person name="Fawcett J.A."/>
            <person name="Hatakeyama M."/>
            <person name="Paape T."/>
            <person name="Ng C.H."/>
            <person name="Ang C.C."/>
            <person name="Tnah L.H."/>
            <person name="Lee C.T."/>
            <person name="Nishiyama T."/>
            <person name="Sese J."/>
            <person name="O'Brien M.J."/>
            <person name="Copetti D."/>
            <person name="Mohd Noor M.I."/>
            <person name="Ong R.C."/>
            <person name="Putra M."/>
            <person name="Sireger I.Z."/>
            <person name="Indrioko S."/>
            <person name="Kosugi Y."/>
            <person name="Izuno A."/>
            <person name="Isagi Y."/>
            <person name="Lee S.L."/>
            <person name="Shimizu K.K."/>
        </authorList>
    </citation>
    <scope>NUCLEOTIDE SEQUENCE [LARGE SCALE GENOMIC DNA]</scope>
    <source>
        <strain evidence="2">214</strain>
    </source>
</reference>